<evidence type="ECO:0000313" key="2">
    <source>
        <dbReference type="Proteomes" id="UP000316621"/>
    </source>
</evidence>
<dbReference type="OMA" id="TRSTMHN"/>
<keyword evidence="2" id="KW-1185">Reference proteome</keyword>
<proteinExistence type="predicted"/>
<dbReference type="PANTHER" id="PTHR35488:SF2">
    <property type="entry name" value="OS05G0358900 PROTEIN"/>
    <property type="match status" value="1"/>
</dbReference>
<protein>
    <submittedName>
        <fullName evidence="1">Uncharacterized protein</fullName>
    </submittedName>
</protein>
<accession>A0A4Y7IZK3</accession>
<dbReference type="Proteomes" id="UP000316621">
    <property type="component" value="Chromosome 3"/>
</dbReference>
<evidence type="ECO:0000313" key="1">
    <source>
        <dbReference type="EMBL" id="RZC53131.1"/>
    </source>
</evidence>
<gene>
    <name evidence="1" type="ORF">C5167_011979</name>
</gene>
<dbReference type="PANTHER" id="PTHR35488">
    <property type="entry name" value="OS05G0358900 PROTEIN-RELATED"/>
    <property type="match status" value="1"/>
</dbReference>
<dbReference type="AlphaFoldDB" id="A0A4Y7IZK3"/>
<sequence>MTNKSPIFPIPQHPNHFSDYGFDPQMDYLQVLEEAKKHKKEKFLPSSSSTTTSRSVESLHFKLQKPISKEESKKKKNKSKWWKNALLFCKKKWVYQNDQVVDHHFGDNNNYIKNQQGSSNYRGTISGPIYITESRSGSSTPCRSTSGPLSSTSAAWTLIPATKGSEVPYLNLREMNLDQHHRISTTTTTTTNPMPIYLVT</sequence>
<organism evidence="1 2">
    <name type="scientific">Papaver somniferum</name>
    <name type="common">Opium poppy</name>
    <dbReference type="NCBI Taxonomy" id="3469"/>
    <lineage>
        <taxon>Eukaryota</taxon>
        <taxon>Viridiplantae</taxon>
        <taxon>Streptophyta</taxon>
        <taxon>Embryophyta</taxon>
        <taxon>Tracheophyta</taxon>
        <taxon>Spermatophyta</taxon>
        <taxon>Magnoliopsida</taxon>
        <taxon>Ranunculales</taxon>
        <taxon>Papaveraceae</taxon>
        <taxon>Papaveroideae</taxon>
        <taxon>Papaver</taxon>
    </lineage>
</organism>
<dbReference type="Gramene" id="RZC53131">
    <property type="protein sequence ID" value="RZC53131"/>
    <property type="gene ID" value="C5167_011979"/>
</dbReference>
<name>A0A4Y7IZK3_PAPSO</name>
<dbReference type="EMBL" id="CM010717">
    <property type="protein sequence ID" value="RZC53131.1"/>
    <property type="molecule type" value="Genomic_DNA"/>
</dbReference>
<dbReference type="OrthoDB" id="1913474at2759"/>
<reference evidence="1 2" key="1">
    <citation type="journal article" date="2018" name="Science">
        <title>The opium poppy genome and morphinan production.</title>
        <authorList>
            <person name="Guo L."/>
            <person name="Winzer T."/>
            <person name="Yang X."/>
            <person name="Li Y."/>
            <person name="Ning Z."/>
            <person name="He Z."/>
            <person name="Teodor R."/>
            <person name="Lu Y."/>
            <person name="Bowser T.A."/>
            <person name="Graham I.A."/>
            <person name="Ye K."/>
        </authorList>
    </citation>
    <scope>NUCLEOTIDE SEQUENCE [LARGE SCALE GENOMIC DNA]</scope>
    <source>
        <strain evidence="2">cv. HN1</strain>
        <tissue evidence="1">Leaves</tissue>
    </source>
</reference>